<proteinExistence type="predicted"/>
<dbReference type="CDD" id="cd04301">
    <property type="entry name" value="NAT_SF"/>
    <property type="match status" value="1"/>
</dbReference>
<feature type="domain" description="N-acetyltransferase" evidence="1">
    <location>
        <begin position="21"/>
        <end position="152"/>
    </location>
</feature>
<dbReference type="PROSITE" id="PS51186">
    <property type="entry name" value="GNAT"/>
    <property type="match status" value="1"/>
</dbReference>
<dbReference type="Pfam" id="PF00583">
    <property type="entry name" value="Acetyltransf_1"/>
    <property type="match status" value="1"/>
</dbReference>
<sequence>MPDMLVALNTLPSTPTLAPEYSVELAKPWDRETILNWVTANFSAGWASEVACGMAGHPCKVLVARRGHEMLGFACYDVTFPGFFGPTGISEAARGSGLGKALLIEAMHRLHHQGYVYAFIGDAGPVDFYAKVLGAMPVPEGLQGGYTPPLID</sequence>
<name>A0AB38YCU2_9GAMM</name>
<dbReference type="InterPro" id="IPR016181">
    <property type="entry name" value="Acyl_CoA_acyltransferase"/>
</dbReference>
<evidence type="ECO:0000313" key="2">
    <source>
        <dbReference type="EMBL" id="WLD56849.1"/>
    </source>
</evidence>
<gene>
    <name evidence="2" type="ORF">NFC81_08910</name>
</gene>
<accession>A0AB38YCU2</accession>
<reference evidence="2" key="1">
    <citation type="submission" date="2022-07" db="EMBL/GenBank/DDBJ databases">
        <title>Complete genome sequence of Salinispirillum sp. LH10-3-1 capable of multiple carbohydrate inversion isolated from a soda lake.</title>
        <authorList>
            <person name="Liu J."/>
            <person name="Zhai Y."/>
            <person name="Zhang H."/>
            <person name="Yang H."/>
            <person name="Qu J."/>
            <person name="Li J."/>
        </authorList>
    </citation>
    <scope>NUCLEOTIDE SEQUENCE</scope>
    <source>
        <strain evidence="2">LH 10-3-1</strain>
    </source>
</reference>
<dbReference type="Gene3D" id="3.40.630.30">
    <property type="match status" value="1"/>
</dbReference>
<dbReference type="AlphaFoldDB" id="A0AB38YCU2"/>
<dbReference type="SUPFAM" id="SSF55729">
    <property type="entry name" value="Acyl-CoA N-acyltransferases (Nat)"/>
    <property type="match status" value="1"/>
</dbReference>
<dbReference type="InterPro" id="IPR000182">
    <property type="entry name" value="GNAT_dom"/>
</dbReference>
<dbReference type="GO" id="GO:0016747">
    <property type="term" value="F:acyltransferase activity, transferring groups other than amino-acyl groups"/>
    <property type="evidence" value="ECO:0007669"/>
    <property type="project" value="InterPro"/>
</dbReference>
<evidence type="ECO:0000259" key="1">
    <source>
        <dbReference type="PROSITE" id="PS51186"/>
    </source>
</evidence>
<dbReference type="RefSeq" id="WP_304994133.1">
    <property type="nucleotide sequence ID" value="NZ_CP101717.1"/>
</dbReference>
<organism evidence="2">
    <name type="scientific">Salinispirillum sp. LH 10-3-1</name>
    <dbReference type="NCBI Taxonomy" id="2952525"/>
    <lineage>
        <taxon>Bacteria</taxon>
        <taxon>Pseudomonadati</taxon>
        <taxon>Pseudomonadota</taxon>
        <taxon>Gammaproteobacteria</taxon>
        <taxon>Oceanospirillales</taxon>
        <taxon>Saccharospirillaceae</taxon>
        <taxon>Salinispirillum</taxon>
    </lineage>
</organism>
<protein>
    <submittedName>
        <fullName evidence="2">GNAT family N-acetyltransferase</fullName>
    </submittedName>
</protein>
<dbReference type="EMBL" id="CP101717">
    <property type="protein sequence ID" value="WLD56849.1"/>
    <property type="molecule type" value="Genomic_DNA"/>
</dbReference>